<accession>A0A515D372</accession>
<name>A0A515D372_SERLI</name>
<feature type="chain" id="PRO_5021868435" evidence="1">
    <location>
        <begin position="19"/>
        <end position="118"/>
    </location>
</feature>
<dbReference type="InterPro" id="IPR019684">
    <property type="entry name" value="HofP"/>
</dbReference>
<organism evidence="2 3">
    <name type="scientific">Serratia liquefaciens</name>
    <dbReference type="NCBI Taxonomy" id="614"/>
    <lineage>
        <taxon>Bacteria</taxon>
        <taxon>Pseudomonadati</taxon>
        <taxon>Pseudomonadota</taxon>
        <taxon>Gammaproteobacteria</taxon>
        <taxon>Enterobacterales</taxon>
        <taxon>Yersiniaceae</taxon>
        <taxon>Serratia</taxon>
    </lineage>
</organism>
<evidence type="ECO:0000256" key="1">
    <source>
        <dbReference type="SAM" id="SignalP"/>
    </source>
</evidence>
<feature type="signal peptide" evidence="1">
    <location>
        <begin position="1"/>
        <end position="18"/>
    </location>
</feature>
<sequence>MNKNLGFWLLLLPMALLAQPRDPFRPLPSPDCPAAAESPVNWRLKGTLGHERLRFAWIVTPGGKWLRVKPSQTLLAGRWQVEQILERQVTLSAVQSNPACSVAEDRVVLALGKHKEVK</sequence>
<reference evidence="2 3" key="1">
    <citation type="submission" date="2018-11" db="EMBL/GenBank/DDBJ databases">
        <title>The first complete genome of Serratia liquefaciens isolated from metalophyte plant revel distinctness adaptive mechanisms in an extreme habitat.</title>
        <authorList>
            <person name="Caneschi W.L."/>
            <person name="Sanchez A.B."/>
            <person name="Felestrino E.B."/>
            <person name="Assis R.A.B."/>
            <person name="Lemes C.G.C."/>
            <person name="Cordeiro I.F."/>
            <person name="Fonseca N.P."/>
            <person name="Villa M."/>
            <person name="Vieira I.T."/>
            <person name="Moraes L.A."/>
            <person name="Kamino L.H.Y."/>
            <person name="do Carmo F."/>
            <person name="Garcia C.M."/>
            <person name="Almeida N.F."/>
            <person name="Silva R.S."/>
            <person name="Ferro J.A."/>
            <person name="Ferro M.I.T."/>
            <person name="Varani A.M."/>
            <person name="Ferreira R.M."/>
            <person name="dos Santos V.L."/>
            <person name="Silva U.C."/>
            <person name="Setubal J.C."/>
            <person name="Moreira L.M."/>
        </authorList>
    </citation>
    <scope>NUCLEOTIDE SEQUENCE [LARGE SCALE GENOMIC DNA]</scope>
    <source>
        <strain evidence="2 3">FG3</strain>
    </source>
</reference>
<dbReference type="Proteomes" id="UP000317572">
    <property type="component" value="Chromosome"/>
</dbReference>
<protein>
    <submittedName>
        <fullName evidence="2">DUF2531 family protein</fullName>
    </submittedName>
</protein>
<dbReference type="RefSeq" id="WP_142816256.1">
    <property type="nucleotide sequence ID" value="NZ_CP033893.1"/>
</dbReference>
<evidence type="ECO:0000313" key="2">
    <source>
        <dbReference type="EMBL" id="QDL34868.1"/>
    </source>
</evidence>
<gene>
    <name evidence="2" type="ORF">EGO53_25215</name>
</gene>
<proteinExistence type="predicted"/>
<dbReference type="EMBL" id="CP033893">
    <property type="protein sequence ID" value="QDL34868.1"/>
    <property type="molecule type" value="Genomic_DNA"/>
</dbReference>
<keyword evidence="1" id="KW-0732">Signal</keyword>
<dbReference type="STRING" id="614.XJ20_00400"/>
<dbReference type="AlphaFoldDB" id="A0A515D372"/>
<dbReference type="Pfam" id="PF10748">
    <property type="entry name" value="HofP"/>
    <property type="match status" value="1"/>
</dbReference>
<evidence type="ECO:0000313" key="3">
    <source>
        <dbReference type="Proteomes" id="UP000317572"/>
    </source>
</evidence>